<comment type="subcellular location">
    <subcellularLocation>
        <location evidence="1">Cell inner membrane</location>
        <topology evidence="1">Peripheral membrane protein</topology>
    </subcellularLocation>
    <subcellularLocation>
        <location evidence="2 11">Cell membrane</location>
        <topology evidence="2 11">Multi-pass membrane protein</topology>
    </subcellularLocation>
</comment>
<dbReference type="GO" id="GO:0016887">
    <property type="term" value="F:ATP hydrolysis activity"/>
    <property type="evidence" value="ECO:0007669"/>
    <property type="project" value="InterPro"/>
</dbReference>
<dbReference type="RefSeq" id="WP_089846703.1">
    <property type="nucleotide sequence ID" value="NZ_FNEJ01000008.1"/>
</dbReference>
<evidence type="ECO:0000313" key="15">
    <source>
        <dbReference type="Proteomes" id="UP000199093"/>
    </source>
</evidence>
<dbReference type="InterPro" id="IPR027417">
    <property type="entry name" value="P-loop_NTPase"/>
</dbReference>
<evidence type="ECO:0000313" key="14">
    <source>
        <dbReference type="EMBL" id="SDI67425.1"/>
    </source>
</evidence>
<dbReference type="GO" id="GO:0005886">
    <property type="term" value="C:plasma membrane"/>
    <property type="evidence" value="ECO:0007669"/>
    <property type="project" value="UniProtKB-SubCell"/>
</dbReference>
<dbReference type="InterPro" id="IPR050388">
    <property type="entry name" value="ABC_Ni/Peptide_Import"/>
</dbReference>
<feature type="domain" description="ABC transporter" evidence="12">
    <location>
        <begin position="298"/>
        <end position="553"/>
    </location>
</feature>
<feature type="transmembrane region" description="Helical" evidence="11">
    <location>
        <begin position="117"/>
        <end position="142"/>
    </location>
</feature>
<dbReference type="CDD" id="cd03257">
    <property type="entry name" value="ABC_NikE_OppD_transporters"/>
    <property type="match status" value="1"/>
</dbReference>
<dbReference type="OrthoDB" id="7957282at2"/>
<feature type="transmembrane region" description="Helical" evidence="11">
    <location>
        <begin position="236"/>
        <end position="256"/>
    </location>
</feature>
<dbReference type="InterPro" id="IPR035906">
    <property type="entry name" value="MetI-like_sf"/>
</dbReference>
<dbReference type="AlphaFoldDB" id="A0A1G8MHU1"/>
<dbReference type="InterPro" id="IPR017871">
    <property type="entry name" value="ABC_transporter-like_CS"/>
</dbReference>
<dbReference type="InterPro" id="IPR000515">
    <property type="entry name" value="MetI-like"/>
</dbReference>
<dbReference type="GO" id="GO:0005524">
    <property type="term" value="F:ATP binding"/>
    <property type="evidence" value="ECO:0007669"/>
    <property type="project" value="UniProtKB-KW"/>
</dbReference>
<dbReference type="InterPro" id="IPR003593">
    <property type="entry name" value="AAA+_ATPase"/>
</dbReference>
<evidence type="ECO:0000259" key="12">
    <source>
        <dbReference type="PROSITE" id="PS50893"/>
    </source>
</evidence>
<dbReference type="Pfam" id="PF00005">
    <property type="entry name" value="ABC_tran"/>
    <property type="match status" value="1"/>
</dbReference>
<dbReference type="InterPro" id="IPR003439">
    <property type="entry name" value="ABC_transporter-like_ATP-bd"/>
</dbReference>
<keyword evidence="8" id="KW-0067">ATP-binding</keyword>
<comment type="similarity">
    <text evidence="3">Belongs to the ABC transporter superfamily.</text>
</comment>
<dbReference type="PROSITE" id="PS50928">
    <property type="entry name" value="ABC_TM1"/>
    <property type="match status" value="1"/>
</dbReference>
<keyword evidence="15" id="KW-1185">Reference proteome</keyword>
<gene>
    <name evidence="14" type="ORF">SAMN04487993_100855</name>
</gene>
<evidence type="ECO:0000256" key="3">
    <source>
        <dbReference type="ARBA" id="ARBA00005417"/>
    </source>
</evidence>
<protein>
    <submittedName>
        <fullName evidence="14">Peptide/nickel transport system permease protein</fullName>
    </submittedName>
</protein>
<dbReference type="FunFam" id="3.40.50.300:FF:000016">
    <property type="entry name" value="Oligopeptide ABC transporter ATP-binding component"/>
    <property type="match status" value="1"/>
</dbReference>
<dbReference type="SUPFAM" id="SSF52540">
    <property type="entry name" value="P-loop containing nucleoside triphosphate hydrolases"/>
    <property type="match status" value="1"/>
</dbReference>
<dbReference type="NCBIfam" id="TIGR01727">
    <property type="entry name" value="oligo_HPY"/>
    <property type="match status" value="1"/>
</dbReference>
<dbReference type="SMART" id="SM00382">
    <property type="entry name" value="AAA"/>
    <property type="match status" value="1"/>
</dbReference>
<keyword evidence="5" id="KW-1003">Cell membrane</keyword>
<evidence type="ECO:0000256" key="1">
    <source>
        <dbReference type="ARBA" id="ARBA00004417"/>
    </source>
</evidence>
<reference evidence="14 15" key="1">
    <citation type="submission" date="2016-10" db="EMBL/GenBank/DDBJ databases">
        <authorList>
            <person name="de Groot N.N."/>
        </authorList>
    </citation>
    <scope>NUCLEOTIDE SEQUENCE [LARGE SCALE GENOMIC DNA]</scope>
    <source>
        <strain evidence="14 15">DSM 26424</strain>
    </source>
</reference>
<dbReference type="GO" id="GO:0015833">
    <property type="term" value="P:peptide transport"/>
    <property type="evidence" value="ECO:0007669"/>
    <property type="project" value="InterPro"/>
</dbReference>
<evidence type="ECO:0000256" key="9">
    <source>
        <dbReference type="ARBA" id="ARBA00022989"/>
    </source>
</evidence>
<accession>A0A1G8MHU1</accession>
<feature type="transmembrane region" description="Helical" evidence="11">
    <location>
        <begin position="72"/>
        <end position="96"/>
    </location>
</feature>
<evidence type="ECO:0000256" key="2">
    <source>
        <dbReference type="ARBA" id="ARBA00004651"/>
    </source>
</evidence>
<evidence type="ECO:0000259" key="13">
    <source>
        <dbReference type="PROSITE" id="PS50928"/>
    </source>
</evidence>
<dbReference type="CDD" id="cd06261">
    <property type="entry name" value="TM_PBP2"/>
    <property type="match status" value="1"/>
</dbReference>
<name>A0A1G8MHU1_9RHOB</name>
<keyword evidence="7" id="KW-0547">Nucleotide-binding</keyword>
<keyword evidence="9 11" id="KW-1133">Transmembrane helix</keyword>
<dbReference type="Pfam" id="PF08352">
    <property type="entry name" value="oligo_HPY"/>
    <property type="match status" value="1"/>
</dbReference>
<evidence type="ECO:0000256" key="7">
    <source>
        <dbReference type="ARBA" id="ARBA00022741"/>
    </source>
</evidence>
<dbReference type="Proteomes" id="UP000199093">
    <property type="component" value="Unassembled WGS sequence"/>
</dbReference>
<dbReference type="PROSITE" id="PS50893">
    <property type="entry name" value="ABC_TRANSPORTER_2"/>
    <property type="match status" value="1"/>
</dbReference>
<evidence type="ECO:0000256" key="5">
    <source>
        <dbReference type="ARBA" id="ARBA00022475"/>
    </source>
</evidence>
<dbReference type="EMBL" id="FNEJ01000008">
    <property type="protein sequence ID" value="SDI67425.1"/>
    <property type="molecule type" value="Genomic_DNA"/>
</dbReference>
<evidence type="ECO:0000256" key="4">
    <source>
        <dbReference type="ARBA" id="ARBA00022448"/>
    </source>
</evidence>
<dbReference type="Pfam" id="PF00528">
    <property type="entry name" value="BPD_transp_1"/>
    <property type="match status" value="1"/>
</dbReference>
<organism evidence="14 15">
    <name type="scientific">Salipiger marinus</name>
    <dbReference type="NCBI Taxonomy" id="555512"/>
    <lineage>
        <taxon>Bacteria</taxon>
        <taxon>Pseudomonadati</taxon>
        <taxon>Pseudomonadota</taxon>
        <taxon>Alphaproteobacteria</taxon>
        <taxon>Rhodobacterales</taxon>
        <taxon>Roseobacteraceae</taxon>
        <taxon>Salipiger</taxon>
    </lineage>
</organism>
<feature type="domain" description="ABC transmembrane type-1" evidence="13">
    <location>
        <begin position="68"/>
        <end position="257"/>
    </location>
</feature>
<evidence type="ECO:0000256" key="6">
    <source>
        <dbReference type="ARBA" id="ARBA00022692"/>
    </source>
</evidence>
<evidence type="ECO:0000256" key="10">
    <source>
        <dbReference type="ARBA" id="ARBA00023136"/>
    </source>
</evidence>
<keyword evidence="6 11" id="KW-0812">Transmembrane</keyword>
<keyword evidence="4 11" id="KW-0813">Transport</keyword>
<dbReference type="PANTHER" id="PTHR43297">
    <property type="entry name" value="OLIGOPEPTIDE TRANSPORT ATP-BINDING PROTEIN APPD"/>
    <property type="match status" value="1"/>
</dbReference>
<comment type="similarity">
    <text evidence="11">Belongs to the binding-protein-dependent transport system permease family.</text>
</comment>
<proteinExistence type="inferred from homology"/>
<dbReference type="Gene3D" id="3.40.50.300">
    <property type="entry name" value="P-loop containing nucleotide triphosphate hydrolases"/>
    <property type="match status" value="1"/>
</dbReference>
<dbReference type="STRING" id="555512.SAMN04487993_100855"/>
<dbReference type="SUPFAM" id="SSF161098">
    <property type="entry name" value="MetI-like"/>
    <property type="match status" value="1"/>
</dbReference>
<dbReference type="PANTHER" id="PTHR43297:SF2">
    <property type="entry name" value="DIPEPTIDE TRANSPORT ATP-BINDING PROTEIN DPPD"/>
    <property type="match status" value="1"/>
</dbReference>
<dbReference type="Gene3D" id="1.10.3720.10">
    <property type="entry name" value="MetI-like"/>
    <property type="match status" value="1"/>
</dbReference>
<feature type="transmembrane region" description="Helical" evidence="11">
    <location>
        <begin position="189"/>
        <end position="215"/>
    </location>
</feature>
<sequence length="619" mass="65437">MSRAARKLILPGILVGLLVAVVLLAPVLPLADVRMMDVPGRFSGPSAEHWLGQDEFGRDVLARLIWGGRASLFIAVGSALAAAVLGTTLGLLGGYFRGVVELVTVRASEVILCLPPLLLALLVVTLLGAGTGPLILALTLLYTPNYARVVYAATLQVRSLDFVTAQRAMGAHPLAILTRTILPNVLPPLLVQMSLVVASAMVIESGLSFLGLGVVPPTPSWGLMIRAARGAMEVAPMLLVWPSLALAGTILSFNLLCDRLQSVLDPRQITAGGALWLHRPARKAAAAPQPAAPDAPLLRIRDLAIAVEGPRHGLDLVRRADVTVLPGQTVALVGESGSGKTLTSLALMGLLPDRLAVTGGEALYTTREGTTVDLAQLDDEGFRRLRSTEISMVFQDAAAALNPVLRIGDQLAETLRVAGTPEAGIPARVVDLLRQVGIPDPERRCRAYPHELSGGQRQRAMIALAVANSPRLLLADEPTTALDPTIQAQILQLFLQLKRDTPGMGLVFVTHDLAVVAEIADRVVVMYAGEVVEQGPVAEVFARPRHPYTAALIASVPEGGAERLVAIPGSVPPPHAMPPGCRFAPRCDFARPLCEAAAPVASAPAEGRSTRCIRWKEVT</sequence>
<dbReference type="InterPro" id="IPR013563">
    <property type="entry name" value="Oligopep_ABC_C"/>
</dbReference>
<dbReference type="GO" id="GO:0055085">
    <property type="term" value="P:transmembrane transport"/>
    <property type="evidence" value="ECO:0007669"/>
    <property type="project" value="InterPro"/>
</dbReference>
<evidence type="ECO:0000256" key="8">
    <source>
        <dbReference type="ARBA" id="ARBA00022840"/>
    </source>
</evidence>
<keyword evidence="10 11" id="KW-0472">Membrane</keyword>
<evidence type="ECO:0000256" key="11">
    <source>
        <dbReference type="RuleBase" id="RU363032"/>
    </source>
</evidence>
<dbReference type="PROSITE" id="PS00211">
    <property type="entry name" value="ABC_TRANSPORTER_1"/>
    <property type="match status" value="1"/>
</dbReference>